<proteinExistence type="predicted"/>
<reference evidence="2" key="1">
    <citation type="submission" date="2022-01" db="EMBL/GenBank/DDBJ databases">
        <title>Complete genome of Methanomicrobium antiquum DSM 21220.</title>
        <authorList>
            <person name="Chen S.-C."/>
            <person name="You Y.-T."/>
            <person name="Zhou Y.-Z."/>
            <person name="Lai M.-C."/>
        </authorList>
    </citation>
    <scope>NUCLEOTIDE SEQUENCE</scope>
    <source>
        <strain evidence="2">DSM 21220</strain>
    </source>
</reference>
<feature type="domain" description="YhcG N-terminal" evidence="1">
    <location>
        <begin position="2"/>
        <end position="68"/>
    </location>
</feature>
<dbReference type="AlphaFoldDB" id="A0AAF0FQ44"/>
<evidence type="ECO:0000313" key="2">
    <source>
        <dbReference type="EMBL" id="WFN36467.1"/>
    </source>
</evidence>
<evidence type="ECO:0000313" key="3">
    <source>
        <dbReference type="Proteomes" id="UP001218895"/>
    </source>
</evidence>
<organism evidence="2 3">
    <name type="scientific">Methanomicrobium antiquum</name>
    <dbReference type="NCBI Taxonomy" id="487686"/>
    <lineage>
        <taxon>Archaea</taxon>
        <taxon>Methanobacteriati</taxon>
        <taxon>Methanobacteriota</taxon>
        <taxon>Stenosarchaea group</taxon>
        <taxon>Methanomicrobia</taxon>
        <taxon>Methanomicrobiales</taxon>
        <taxon>Methanomicrobiaceae</taxon>
        <taxon>Methanomicrobium</taxon>
    </lineage>
</organism>
<dbReference type="GeneID" id="79950735"/>
<accession>A0AAF0FQ44</accession>
<dbReference type="Proteomes" id="UP001218895">
    <property type="component" value="Chromosome"/>
</dbReference>
<sequence>MQRLSEDLQMEFPGIKGFSAQNLWYMRQFYREYCDDENLQPLVGEISWSHNLVIMSRCKESPKREFLSKWSGNSGGQEMSLFTR</sequence>
<dbReference type="PANTHER" id="PTHR30547">
    <property type="entry name" value="UNCHARACTERIZED PROTEIN YHCG-RELATED"/>
    <property type="match status" value="1"/>
</dbReference>
<dbReference type="PANTHER" id="PTHR30547:SF0">
    <property type="entry name" value="BLR8175 PROTEIN"/>
    <property type="match status" value="1"/>
</dbReference>
<evidence type="ECO:0000259" key="1">
    <source>
        <dbReference type="Pfam" id="PF17761"/>
    </source>
</evidence>
<gene>
    <name evidence="2" type="ORF">L1994_10015</name>
</gene>
<protein>
    <submittedName>
        <fullName evidence="2">DUF1016 N-terminal domain-containing protein</fullName>
    </submittedName>
</protein>
<dbReference type="RefSeq" id="WP_278099304.1">
    <property type="nucleotide sequence ID" value="NZ_CP091092.1"/>
</dbReference>
<dbReference type="InterPro" id="IPR053148">
    <property type="entry name" value="PD-DEXK-like_domain"/>
</dbReference>
<dbReference type="Pfam" id="PF17761">
    <property type="entry name" value="DUF1016_N"/>
    <property type="match status" value="1"/>
</dbReference>
<keyword evidence="3" id="KW-1185">Reference proteome</keyword>
<name>A0AAF0FQ44_9EURY</name>
<dbReference type="InterPro" id="IPR041527">
    <property type="entry name" value="YhcG_N"/>
</dbReference>
<dbReference type="EMBL" id="CP091092">
    <property type="protein sequence ID" value="WFN36467.1"/>
    <property type="molecule type" value="Genomic_DNA"/>
</dbReference>
<dbReference type="KEGG" id="manq:L1994_10015"/>